<gene>
    <name evidence="1" type="ORF">CH339_12695</name>
</gene>
<dbReference type="RefSeq" id="WP_111434741.1">
    <property type="nucleotide sequence ID" value="NZ_JACIGG010000010.1"/>
</dbReference>
<dbReference type="Proteomes" id="UP000249299">
    <property type="component" value="Unassembled WGS sequence"/>
</dbReference>
<keyword evidence="2" id="KW-1185">Reference proteome</keyword>
<dbReference type="OrthoDB" id="7359918at2"/>
<reference evidence="1 2" key="1">
    <citation type="submission" date="2017-07" db="EMBL/GenBank/DDBJ databases">
        <title>Draft Genome Sequences of Select Purple Nonsulfur Bacteria.</title>
        <authorList>
            <person name="Lasarre B."/>
            <person name="Mckinlay J.B."/>
        </authorList>
    </citation>
    <scope>NUCLEOTIDE SEQUENCE [LARGE SCALE GENOMIC DNA]</scope>
    <source>
        <strain evidence="1 2">DSM 11290</strain>
    </source>
</reference>
<dbReference type="InterPro" id="IPR046722">
    <property type="entry name" value="DUF6614"/>
</dbReference>
<protein>
    <submittedName>
        <fullName evidence="1">Uncharacterized protein</fullName>
    </submittedName>
</protein>
<name>A0A327JPF1_9HYPH</name>
<evidence type="ECO:0000313" key="2">
    <source>
        <dbReference type="Proteomes" id="UP000249299"/>
    </source>
</evidence>
<sequence length="116" mass="13038">MDVYHCFIDLKPGASDLAFADNLTTFLDGLKADGKIAGWRLMRRKLGLAPRELGEFHIAIEVEGLAQLDAAFALVSRRDGAVEARHFSVNSMVEKATFALYRDFPDPHRQRGEEKF</sequence>
<accession>A0A327JPF1</accession>
<dbReference type="EMBL" id="NPEV01000026">
    <property type="protein sequence ID" value="RAI26752.1"/>
    <property type="molecule type" value="Genomic_DNA"/>
</dbReference>
<evidence type="ECO:0000313" key="1">
    <source>
        <dbReference type="EMBL" id="RAI26752.1"/>
    </source>
</evidence>
<proteinExistence type="predicted"/>
<dbReference type="AlphaFoldDB" id="A0A327JPF1"/>
<dbReference type="Pfam" id="PF20319">
    <property type="entry name" value="DUF6614"/>
    <property type="match status" value="1"/>
</dbReference>
<organism evidence="1 2">
    <name type="scientific">Rhodobium orientis</name>
    <dbReference type="NCBI Taxonomy" id="34017"/>
    <lineage>
        <taxon>Bacteria</taxon>
        <taxon>Pseudomonadati</taxon>
        <taxon>Pseudomonadota</taxon>
        <taxon>Alphaproteobacteria</taxon>
        <taxon>Hyphomicrobiales</taxon>
        <taxon>Rhodobiaceae</taxon>
        <taxon>Rhodobium</taxon>
    </lineage>
</organism>
<comment type="caution">
    <text evidence="1">The sequence shown here is derived from an EMBL/GenBank/DDBJ whole genome shotgun (WGS) entry which is preliminary data.</text>
</comment>